<evidence type="ECO:0000256" key="7">
    <source>
        <dbReference type="SAM" id="MobiDB-lite"/>
    </source>
</evidence>
<dbReference type="InterPro" id="IPR007535">
    <property type="entry name" value="Catechol_dOase_N"/>
</dbReference>
<evidence type="ECO:0000259" key="9">
    <source>
        <dbReference type="Pfam" id="PF04444"/>
    </source>
</evidence>
<keyword evidence="5" id="KW-0560">Oxidoreductase</keyword>
<dbReference type="SUPFAM" id="SSF49482">
    <property type="entry name" value="Aromatic compound dioxygenase"/>
    <property type="match status" value="1"/>
</dbReference>
<name>A0A848ICL7_9BURK</name>
<dbReference type="EMBL" id="JABBGJ010000006">
    <property type="protein sequence ID" value="NML97824.1"/>
    <property type="molecule type" value="Genomic_DNA"/>
</dbReference>
<comment type="caution">
    <text evidence="10">The sequence shown here is derived from an EMBL/GenBank/DDBJ whole genome shotgun (WGS) entry which is preliminary data.</text>
</comment>
<comment type="similarity">
    <text evidence="2">Belongs to the intradiol ring-cleavage dioxygenase family.</text>
</comment>
<organism evidence="10 11">
    <name type="scientific">Paraburkholderia polaris</name>
    <dbReference type="NCBI Taxonomy" id="2728848"/>
    <lineage>
        <taxon>Bacteria</taxon>
        <taxon>Pseudomonadati</taxon>
        <taxon>Pseudomonadota</taxon>
        <taxon>Betaproteobacteria</taxon>
        <taxon>Burkholderiales</taxon>
        <taxon>Burkholderiaceae</taxon>
        <taxon>Paraburkholderia</taxon>
    </lineage>
</organism>
<dbReference type="InterPro" id="IPR015889">
    <property type="entry name" value="Intradiol_dOase_core"/>
</dbReference>
<keyword evidence="3" id="KW-0479">Metal-binding</keyword>
<evidence type="ECO:0000256" key="2">
    <source>
        <dbReference type="ARBA" id="ARBA00007825"/>
    </source>
</evidence>
<dbReference type="Gene3D" id="2.60.130.10">
    <property type="entry name" value="Aromatic compound dioxygenase"/>
    <property type="match status" value="1"/>
</dbReference>
<feature type="domain" description="Intradiol ring-cleavage dioxygenases" evidence="8">
    <location>
        <begin position="121"/>
        <end position="265"/>
    </location>
</feature>
<feature type="domain" description="Catechol dioxygenase N-terminal" evidence="9">
    <location>
        <begin position="22"/>
        <end position="91"/>
    </location>
</feature>
<dbReference type="Proteomes" id="UP000544134">
    <property type="component" value="Unassembled WGS sequence"/>
</dbReference>
<dbReference type="PANTHER" id="PTHR33711">
    <property type="entry name" value="DIOXYGENASE, PUTATIVE (AFU_ORTHOLOGUE AFUA_2G02910)-RELATED"/>
    <property type="match status" value="1"/>
</dbReference>
<evidence type="ECO:0000256" key="4">
    <source>
        <dbReference type="ARBA" id="ARBA00022964"/>
    </source>
</evidence>
<dbReference type="RefSeq" id="WP_169484895.1">
    <property type="nucleotide sequence ID" value="NZ_JABBGJ010000006.1"/>
</dbReference>
<protein>
    <submittedName>
        <fullName evidence="10">Catechol 1,2-dioxygenase</fullName>
    </submittedName>
</protein>
<feature type="region of interest" description="Disordered" evidence="7">
    <location>
        <begin position="289"/>
        <end position="314"/>
    </location>
</feature>
<keyword evidence="4 10" id="KW-0223">Dioxygenase</keyword>
<dbReference type="InterPro" id="IPR050770">
    <property type="entry name" value="Intradiol_RC_Dioxygenase"/>
</dbReference>
<keyword evidence="6" id="KW-0408">Iron</keyword>
<evidence type="ECO:0000256" key="6">
    <source>
        <dbReference type="ARBA" id="ARBA00023004"/>
    </source>
</evidence>
<dbReference type="GO" id="GO:0009712">
    <property type="term" value="P:catechol-containing compound metabolic process"/>
    <property type="evidence" value="ECO:0007669"/>
    <property type="project" value="InterPro"/>
</dbReference>
<gene>
    <name evidence="10" type="ORF">HHL24_07665</name>
</gene>
<dbReference type="GO" id="GO:0008199">
    <property type="term" value="F:ferric iron binding"/>
    <property type="evidence" value="ECO:0007669"/>
    <property type="project" value="InterPro"/>
</dbReference>
<comment type="cofactor">
    <cofactor evidence="1">
        <name>Fe(3+)</name>
        <dbReference type="ChEBI" id="CHEBI:29034"/>
    </cofactor>
</comment>
<sequence length="314" mass="34111">MIIGNQKDVTQAVLAELSRAPNARFREIMSAAVLHLHDFARDAKLTESEFHQACGFIAKLGQLSSASHNEVVLAAGSVGLSSLVCLLNNGDNGQTETTANLMGPFWRMDSPATPNGGSIVRSETVGVPIFVDAWVHDAEGKPVEGAEVDVWHTSAEGFYENQDPEQADMNLRGKLTTDSEGHIAFRSVKPAGYPIPLSGPVGELLRAQGRHNMRPAHIHFMIYKPGFKTQFSQVYSSDDPNLDTDVQFGVTQPLVGQYVLHDNEPAPSGDIQGPWYSLAHHFRIEAGEAKLPKPPITGKAEGPRPAWSVLERTS</sequence>
<dbReference type="GO" id="GO:0018576">
    <property type="term" value="F:catechol 1,2-dioxygenase activity"/>
    <property type="evidence" value="ECO:0007669"/>
    <property type="project" value="InterPro"/>
</dbReference>
<evidence type="ECO:0000313" key="11">
    <source>
        <dbReference type="Proteomes" id="UP000544134"/>
    </source>
</evidence>
<dbReference type="Pfam" id="PF00775">
    <property type="entry name" value="Dioxygenase_C"/>
    <property type="match status" value="1"/>
</dbReference>
<evidence type="ECO:0000256" key="1">
    <source>
        <dbReference type="ARBA" id="ARBA00001965"/>
    </source>
</evidence>
<evidence type="ECO:0000256" key="3">
    <source>
        <dbReference type="ARBA" id="ARBA00022723"/>
    </source>
</evidence>
<dbReference type="Pfam" id="PF04444">
    <property type="entry name" value="Dioxygenase_N"/>
    <property type="match status" value="1"/>
</dbReference>
<evidence type="ECO:0000259" key="8">
    <source>
        <dbReference type="Pfam" id="PF00775"/>
    </source>
</evidence>
<evidence type="ECO:0000313" key="10">
    <source>
        <dbReference type="EMBL" id="NML97824.1"/>
    </source>
</evidence>
<accession>A0A848ICL7</accession>
<dbReference type="AlphaFoldDB" id="A0A848ICL7"/>
<evidence type="ECO:0000256" key="5">
    <source>
        <dbReference type="ARBA" id="ARBA00023002"/>
    </source>
</evidence>
<keyword evidence="11" id="KW-1185">Reference proteome</keyword>
<dbReference type="InterPro" id="IPR000627">
    <property type="entry name" value="Intradiol_dOase_C"/>
</dbReference>
<dbReference type="PANTHER" id="PTHR33711:SF7">
    <property type="entry name" value="INTRADIOL RING-CLEAVAGE DIOXYGENASES DOMAIN-CONTAINING PROTEIN-RELATED"/>
    <property type="match status" value="1"/>
</dbReference>
<reference evidence="10 11" key="1">
    <citation type="submission" date="2020-04" db="EMBL/GenBank/DDBJ databases">
        <title>Paraburkholderia sp. RP-4-7 isolated from soil.</title>
        <authorList>
            <person name="Dahal R.H."/>
        </authorList>
    </citation>
    <scope>NUCLEOTIDE SEQUENCE [LARGE SCALE GENOMIC DNA]</scope>
    <source>
        <strain evidence="10 11">RP-4-7</strain>
    </source>
</reference>
<proteinExistence type="inferred from homology"/>